<dbReference type="GO" id="GO:0006221">
    <property type="term" value="P:pyrimidine nucleotide biosynthetic process"/>
    <property type="evidence" value="ECO:0007669"/>
    <property type="project" value="UniProtKB-KW"/>
</dbReference>
<dbReference type="GO" id="GO:0004088">
    <property type="term" value="F:carbamoyl-phosphate synthase (glutamine-hydrolyzing) activity"/>
    <property type="evidence" value="ECO:0007669"/>
    <property type="project" value="UniProtKB-EC"/>
</dbReference>
<dbReference type="Pfam" id="PF00117">
    <property type="entry name" value="GATase"/>
    <property type="match status" value="1"/>
</dbReference>
<dbReference type="InterPro" id="IPR029062">
    <property type="entry name" value="Class_I_gatase-like"/>
</dbReference>
<dbReference type="Gene3D" id="3.50.30.20">
    <property type="entry name" value="Carbamoyl-phosphate synthase small subunit, N-terminal domain"/>
    <property type="match status" value="1"/>
</dbReference>
<dbReference type="PANTHER" id="PTHR43418">
    <property type="entry name" value="MULTIFUNCTIONAL TRYPTOPHAN BIOSYNTHESIS PROTEIN-RELATED"/>
    <property type="match status" value="1"/>
</dbReference>
<dbReference type="InterPro" id="IPR006274">
    <property type="entry name" value="CarbamoylP_synth_ssu"/>
</dbReference>
<evidence type="ECO:0000256" key="4">
    <source>
        <dbReference type="ARBA" id="ARBA00012738"/>
    </source>
</evidence>
<evidence type="ECO:0000256" key="9">
    <source>
        <dbReference type="ARBA" id="ARBA00022975"/>
    </source>
</evidence>
<keyword evidence="9" id="KW-0665">Pyrimidine biosynthesis</keyword>
<accession>A0A0W8G1Z8</accession>
<dbReference type="PRINTS" id="PR00099">
    <property type="entry name" value="CPSGATASE"/>
</dbReference>
<evidence type="ECO:0000256" key="2">
    <source>
        <dbReference type="ARBA" id="ARBA00005077"/>
    </source>
</evidence>
<protein>
    <recommendedName>
        <fullName evidence="4">carbamoyl-phosphate synthase (glutamine-hydrolyzing)</fullName>
        <ecNumber evidence="4">6.3.5.5</ecNumber>
    </recommendedName>
    <alternativeName>
        <fullName evidence="10">Arginine-specific carbamoyl phosphate synthetase, glutamine chain</fullName>
    </alternativeName>
</protein>
<dbReference type="PANTHER" id="PTHR43418:SF7">
    <property type="entry name" value="CARBAMOYL-PHOSPHATE SYNTHASE SMALL CHAIN"/>
    <property type="match status" value="1"/>
</dbReference>
<dbReference type="PRINTS" id="PR00097">
    <property type="entry name" value="ANTSNTHASEII"/>
</dbReference>
<dbReference type="PRINTS" id="PR00096">
    <property type="entry name" value="GATASE"/>
</dbReference>
<evidence type="ECO:0000256" key="12">
    <source>
        <dbReference type="ARBA" id="ARBA00049285"/>
    </source>
</evidence>
<gene>
    <name evidence="14" type="ORF">ASZ90_002937</name>
</gene>
<dbReference type="HAMAP" id="MF_01209">
    <property type="entry name" value="CPSase_S_chain"/>
    <property type="match status" value="1"/>
</dbReference>
<evidence type="ECO:0000256" key="11">
    <source>
        <dbReference type="ARBA" id="ARBA00048816"/>
    </source>
</evidence>
<dbReference type="InterPro" id="IPR017926">
    <property type="entry name" value="GATASE"/>
</dbReference>
<dbReference type="Gene3D" id="3.40.50.880">
    <property type="match status" value="1"/>
</dbReference>
<dbReference type="SMART" id="SM01097">
    <property type="entry name" value="CPSase_sm_chain"/>
    <property type="match status" value="1"/>
</dbReference>
<comment type="catalytic activity">
    <reaction evidence="12">
        <text>L-glutamine + H2O = L-glutamate + NH4(+)</text>
        <dbReference type="Rhea" id="RHEA:15889"/>
        <dbReference type="ChEBI" id="CHEBI:15377"/>
        <dbReference type="ChEBI" id="CHEBI:28938"/>
        <dbReference type="ChEBI" id="CHEBI:29985"/>
        <dbReference type="ChEBI" id="CHEBI:58359"/>
    </reaction>
</comment>
<dbReference type="GO" id="GO:0004359">
    <property type="term" value="F:glutaminase activity"/>
    <property type="evidence" value="ECO:0007669"/>
    <property type="project" value="RHEA"/>
</dbReference>
<comment type="similarity">
    <text evidence="3">Belongs to the CarA family.</text>
</comment>
<dbReference type="GO" id="GO:0006541">
    <property type="term" value="P:glutamine metabolic process"/>
    <property type="evidence" value="ECO:0007669"/>
    <property type="project" value="InterPro"/>
</dbReference>
<comment type="catalytic activity">
    <reaction evidence="11">
        <text>hydrogencarbonate + L-glutamine + 2 ATP + H2O = carbamoyl phosphate + L-glutamate + 2 ADP + phosphate + 2 H(+)</text>
        <dbReference type="Rhea" id="RHEA:18633"/>
        <dbReference type="ChEBI" id="CHEBI:15377"/>
        <dbReference type="ChEBI" id="CHEBI:15378"/>
        <dbReference type="ChEBI" id="CHEBI:17544"/>
        <dbReference type="ChEBI" id="CHEBI:29985"/>
        <dbReference type="ChEBI" id="CHEBI:30616"/>
        <dbReference type="ChEBI" id="CHEBI:43474"/>
        <dbReference type="ChEBI" id="CHEBI:58228"/>
        <dbReference type="ChEBI" id="CHEBI:58359"/>
        <dbReference type="ChEBI" id="CHEBI:456216"/>
        <dbReference type="EC" id="6.3.5.5"/>
    </reaction>
</comment>
<dbReference type="PROSITE" id="PS51273">
    <property type="entry name" value="GATASE_TYPE_1"/>
    <property type="match status" value="1"/>
</dbReference>
<keyword evidence="8" id="KW-0315">Glutamine amidotransferase</keyword>
<sequence>MTGPPAAFPPQGRTTFFSEIRMKAILALEDGTLFPGESFTGQGTAGGEVIFNTGMTGYQEVLTDPSYHGQMVCMTYPHIGNYGVNPADVESARIHVAGFIVKECCKTPSNWKATASLPEYLTRQGVMGIEGIDTRALTRHLRLHGAMRGYISTDVSDPEALVAKAKALPSMEGLGLADRVTCDGPYRFDGEKPVPVPLADGTYAWPGPGPRVVVYDMGIKWNILRLLMDQGFDILAVPSTFSAEQVKRLAPDAVFLSNGPGDPAALTGLVEATAVLADTYPTAGICLGHQLLGLALGGTTYKLKFGHHGLNHPVKDLDTGRIEISSQNHGFCVDIASLKNVRPTHINLNDQTLEGFAHEKKPIIAIQHHPEAAPGPHDSRFFFRRFREMVRDHTGK</sequence>
<dbReference type="EMBL" id="LNQE01000351">
    <property type="protein sequence ID" value="KUG27208.1"/>
    <property type="molecule type" value="Genomic_DNA"/>
</dbReference>
<evidence type="ECO:0000256" key="1">
    <source>
        <dbReference type="ARBA" id="ARBA00004812"/>
    </source>
</evidence>
<dbReference type="InterPro" id="IPR035686">
    <property type="entry name" value="CPSase_GATase1"/>
</dbReference>
<dbReference type="NCBIfam" id="NF009475">
    <property type="entry name" value="PRK12838.1"/>
    <property type="match status" value="1"/>
</dbReference>
<evidence type="ECO:0000256" key="5">
    <source>
        <dbReference type="ARBA" id="ARBA00022598"/>
    </source>
</evidence>
<organism evidence="14">
    <name type="scientific">hydrocarbon metagenome</name>
    <dbReference type="NCBI Taxonomy" id="938273"/>
    <lineage>
        <taxon>unclassified sequences</taxon>
        <taxon>metagenomes</taxon>
        <taxon>ecological metagenomes</taxon>
    </lineage>
</organism>
<evidence type="ECO:0000313" key="14">
    <source>
        <dbReference type="EMBL" id="KUG27208.1"/>
    </source>
</evidence>
<evidence type="ECO:0000256" key="7">
    <source>
        <dbReference type="ARBA" id="ARBA00022840"/>
    </source>
</evidence>
<keyword evidence="6" id="KW-0547">Nucleotide-binding</keyword>
<dbReference type="GO" id="GO:0006207">
    <property type="term" value="P:'de novo' pyrimidine nucleobase biosynthetic process"/>
    <property type="evidence" value="ECO:0007669"/>
    <property type="project" value="InterPro"/>
</dbReference>
<evidence type="ECO:0000256" key="8">
    <source>
        <dbReference type="ARBA" id="ARBA00022962"/>
    </source>
</evidence>
<reference evidence="14" key="1">
    <citation type="journal article" date="2015" name="Proc. Natl. Acad. Sci. U.S.A.">
        <title>Networks of energetic and metabolic interactions define dynamics in microbial communities.</title>
        <authorList>
            <person name="Embree M."/>
            <person name="Liu J.K."/>
            <person name="Al-Bassam M.M."/>
            <person name="Zengler K."/>
        </authorList>
    </citation>
    <scope>NUCLEOTIDE SEQUENCE</scope>
</reference>
<keyword evidence="7" id="KW-0067">ATP-binding</keyword>
<dbReference type="InterPro" id="IPR036480">
    <property type="entry name" value="CarbP_synth_ssu_N_sf"/>
</dbReference>
<dbReference type="InterPro" id="IPR002474">
    <property type="entry name" value="CarbamoylP_synth_ssu_N"/>
</dbReference>
<dbReference type="AlphaFoldDB" id="A0A0W8G1Z8"/>
<evidence type="ECO:0000256" key="3">
    <source>
        <dbReference type="ARBA" id="ARBA00007800"/>
    </source>
</evidence>
<dbReference type="InterPro" id="IPR050472">
    <property type="entry name" value="Anth_synth/Amidotransfase"/>
</dbReference>
<evidence type="ECO:0000256" key="10">
    <source>
        <dbReference type="ARBA" id="ARBA00044340"/>
    </source>
</evidence>
<evidence type="ECO:0000256" key="6">
    <source>
        <dbReference type="ARBA" id="ARBA00022741"/>
    </source>
</evidence>
<dbReference type="GO" id="GO:0005524">
    <property type="term" value="F:ATP binding"/>
    <property type="evidence" value="ECO:0007669"/>
    <property type="project" value="UniProtKB-KW"/>
</dbReference>
<dbReference type="NCBIfam" id="TIGR01368">
    <property type="entry name" value="CPSaseIIsmall"/>
    <property type="match status" value="1"/>
</dbReference>
<name>A0A0W8G1Z8_9ZZZZ</name>
<dbReference type="CDD" id="cd01744">
    <property type="entry name" value="GATase1_CPSase"/>
    <property type="match status" value="1"/>
</dbReference>
<evidence type="ECO:0000259" key="13">
    <source>
        <dbReference type="SMART" id="SM01097"/>
    </source>
</evidence>
<dbReference type="Pfam" id="PF00988">
    <property type="entry name" value="CPSase_sm_chain"/>
    <property type="match status" value="1"/>
</dbReference>
<dbReference type="SUPFAM" id="SSF52021">
    <property type="entry name" value="Carbamoyl phosphate synthetase, small subunit N-terminal domain"/>
    <property type="match status" value="1"/>
</dbReference>
<dbReference type="SUPFAM" id="SSF52317">
    <property type="entry name" value="Class I glutamine amidotransferase-like"/>
    <property type="match status" value="1"/>
</dbReference>
<feature type="domain" description="Carbamoyl-phosphate synthase small subunit N-terminal" evidence="13">
    <location>
        <begin position="22"/>
        <end position="152"/>
    </location>
</feature>
<dbReference type="EC" id="6.3.5.5" evidence="4"/>
<comment type="pathway">
    <text evidence="2">Amino-acid biosynthesis; L-arginine biosynthesis; carbamoyl phosphate from bicarbonate: step 1/1.</text>
</comment>
<comment type="caution">
    <text evidence="14">The sequence shown here is derived from an EMBL/GenBank/DDBJ whole genome shotgun (WGS) entry which is preliminary data.</text>
</comment>
<comment type="pathway">
    <text evidence="1">Pyrimidine metabolism; UMP biosynthesis via de novo pathway; (S)-dihydroorotate from bicarbonate: step 1/3.</text>
</comment>
<dbReference type="FunFam" id="3.50.30.20:FF:000001">
    <property type="entry name" value="Carbamoyl-phosphate synthase small chain"/>
    <property type="match status" value="1"/>
</dbReference>
<keyword evidence="5 14" id="KW-0436">Ligase</keyword>
<proteinExistence type="inferred from homology"/>